<dbReference type="SUPFAM" id="SSF53383">
    <property type="entry name" value="PLP-dependent transferases"/>
    <property type="match status" value="1"/>
</dbReference>
<keyword evidence="8" id="KW-1185">Reference proteome</keyword>
<comment type="similarity">
    <text evidence="2">Belongs to the SHMT family.</text>
</comment>
<keyword evidence="3" id="KW-0554">One-carbon metabolism</keyword>
<organism evidence="7 8">
    <name type="scientific">Acidaminobacter hydrogenoformans DSM 2784</name>
    <dbReference type="NCBI Taxonomy" id="1120920"/>
    <lineage>
        <taxon>Bacteria</taxon>
        <taxon>Bacillati</taxon>
        <taxon>Bacillota</taxon>
        <taxon>Clostridia</taxon>
        <taxon>Peptostreptococcales</taxon>
        <taxon>Acidaminobacteraceae</taxon>
        <taxon>Acidaminobacter</taxon>
    </lineage>
</organism>
<evidence type="ECO:0000256" key="5">
    <source>
        <dbReference type="ARBA" id="ARBA00022898"/>
    </source>
</evidence>
<evidence type="ECO:0000313" key="8">
    <source>
        <dbReference type="Proteomes" id="UP000199208"/>
    </source>
</evidence>
<dbReference type="STRING" id="1120920.SAMN03080599_01817"/>
<dbReference type="InterPro" id="IPR049943">
    <property type="entry name" value="Ser_HO-MeTrfase-like"/>
</dbReference>
<dbReference type="PANTHER" id="PTHR11680">
    <property type="entry name" value="SERINE HYDROXYMETHYLTRANSFERASE"/>
    <property type="match status" value="1"/>
</dbReference>
<gene>
    <name evidence="7" type="ORF">SAMN03080599_01817</name>
</gene>
<proteinExistence type="inferred from homology"/>
<dbReference type="Gene3D" id="3.90.1150.10">
    <property type="entry name" value="Aspartate Aminotransferase, domain 1"/>
    <property type="match status" value="1"/>
</dbReference>
<dbReference type="GO" id="GO:0032259">
    <property type="term" value="P:methylation"/>
    <property type="evidence" value="ECO:0007669"/>
    <property type="project" value="UniProtKB-KW"/>
</dbReference>
<keyword evidence="7" id="KW-0489">Methyltransferase</keyword>
<evidence type="ECO:0000256" key="2">
    <source>
        <dbReference type="ARBA" id="ARBA00006376"/>
    </source>
</evidence>
<dbReference type="InterPro" id="IPR015424">
    <property type="entry name" value="PyrdxlP-dep_Trfase"/>
</dbReference>
<keyword evidence="4" id="KW-0028">Amino-acid biosynthesis</keyword>
<dbReference type="GO" id="GO:0004372">
    <property type="term" value="F:glycine hydroxymethyltransferase activity"/>
    <property type="evidence" value="ECO:0007669"/>
    <property type="project" value="TreeGrafter"/>
</dbReference>
<evidence type="ECO:0000259" key="6">
    <source>
        <dbReference type="Pfam" id="PF00464"/>
    </source>
</evidence>
<protein>
    <submittedName>
        <fullName evidence="7">Glycine hydroxymethyltransferase</fullName>
    </submittedName>
</protein>
<dbReference type="InterPro" id="IPR039429">
    <property type="entry name" value="SHMT-like_dom"/>
</dbReference>
<accession>A0A1G5RZN4</accession>
<evidence type="ECO:0000256" key="3">
    <source>
        <dbReference type="ARBA" id="ARBA00022563"/>
    </source>
</evidence>
<dbReference type="Proteomes" id="UP000199208">
    <property type="component" value="Unassembled WGS sequence"/>
</dbReference>
<dbReference type="OrthoDB" id="9803871at2"/>
<name>A0A1G5RZN4_9FIRM</name>
<dbReference type="Gene3D" id="3.40.640.10">
    <property type="entry name" value="Type I PLP-dependent aspartate aminotransferase-like (Major domain)"/>
    <property type="match status" value="1"/>
</dbReference>
<dbReference type="RefSeq" id="WP_092590728.1">
    <property type="nucleotide sequence ID" value="NZ_FMWL01000008.1"/>
</dbReference>
<dbReference type="InterPro" id="IPR015422">
    <property type="entry name" value="PyrdxlP-dep_Trfase_small"/>
</dbReference>
<evidence type="ECO:0000313" key="7">
    <source>
        <dbReference type="EMBL" id="SCZ79562.1"/>
    </source>
</evidence>
<reference evidence="7 8" key="1">
    <citation type="submission" date="2016-10" db="EMBL/GenBank/DDBJ databases">
        <authorList>
            <person name="de Groot N.N."/>
        </authorList>
    </citation>
    <scope>NUCLEOTIDE SEQUENCE [LARGE SCALE GENOMIC DNA]</scope>
    <source>
        <strain evidence="7 8">DSM 2784</strain>
    </source>
</reference>
<dbReference type="GO" id="GO:0005737">
    <property type="term" value="C:cytoplasm"/>
    <property type="evidence" value="ECO:0007669"/>
    <property type="project" value="TreeGrafter"/>
</dbReference>
<dbReference type="GO" id="GO:0019264">
    <property type="term" value="P:glycine biosynthetic process from serine"/>
    <property type="evidence" value="ECO:0007669"/>
    <property type="project" value="TreeGrafter"/>
</dbReference>
<evidence type="ECO:0000256" key="1">
    <source>
        <dbReference type="ARBA" id="ARBA00001933"/>
    </source>
</evidence>
<dbReference type="PANTHER" id="PTHR11680:SF35">
    <property type="entry name" value="SERINE HYDROXYMETHYLTRANSFERASE 1"/>
    <property type="match status" value="1"/>
</dbReference>
<sequence>MFKSLGDLDALLEQHDEYRSNCLNLIASENFTSMKVRSYLDNDFGNRYGCYATLNPSVRDYTGNKYINEFEMATHELMKEVFHGEYVDLRPIGGHMAGMSVVLALLDPGDLVIEVSLENWGHGLVGPMCQVSHFNKTINVKYMAFDEDRAVDIAKLEAQIRAEKPKLVIFGGSGTLFPEPVRQFRPLADELGFYIAYDASHVTGLIAGGLFPNPLDEGADIMFGSTHKSFPGPQGGFVTSNNRDMMKKVGETLSPSLVTSHHLFRIPALAASLLEMKTYGPAYAKQIVANSKALAVALEKVGFNVLGKNRGFSESHIILVDAGAQVKAGPAKHLEQAQILCSDDFSGASPEIRIGTSEITRRGMKEEDMDAIAQLIYRSLILKEDAGVVASDVKALVAKFPDVAFAF</sequence>
<feature type="domain" description="Serine hydroxymethyltransferase-like" evidence="6">
    <location>
        <begin position="9"/>
        <end position="376"/>
    </location>
</feature>
<keyword evidence="7" id="KW-0808">Transferase</keyword>
<dbReference type="GO" id="GO:0006730">
    <property type="term" value="P:one-carbon metabolic process"/>
    <property type="evidence" value="ECO:0007669"/>
    <property type="project" value="UniProtKB-KW"/>
</dbReference>
<dbReference type="InterPro" id="IPR015421">
    <property type="entry name" value="PyrdxlP-dep_Trfase_major"/>
</dbReference>
<dbReference type="GO" id="GO:0008168">
    <property type="term" value="F:methyltransferase activity"/>
    <property type="evidence" value="ECO:0007669"/>
    <property type="project" value="UniProtKB-KW"/>
</dbReference>
<dbReference type="Pfam" id="PF00464">
    <property type="entry name" value="SHMT"/>
    <property type="match status" value="1"/>
</dbReference>
<evidence type="ECO:0000256" key="4">
    <source>
        <dbReference type="ARBA" id="ARBA00022605"/>
    </source>
</evidence>
<keyword evidence="5" id="KW-0663">Pyridoxal phosphate</keyword>
<comment type="cofactor">
    <cofactor evidence="1">
        <name>pyridoxal 5'-phosphate</name>
        <dbReference type="ChEBI" id="CHEBI:597326"/>
    </cofactor>
</comment>
<dbReference type="AlphaFoldDB" id="A0A1G5RZN4"/>
<dbReference type="GO" id="GO:0030170">
    <property type="term" value="F:pyridoxal phosphate binding"/>
    <property type="evidence" value="ECO:0007669"/>
    <property type="project" value="TreeGrafter"/>
</dbReference>
<dbReference type="EMBL" id="FMWL01000008">
    <property type="protein sequence ID" value="SCZ79562.1"/>
    <property type="molecule type" value="Genomic_DNA"/>
</dbReference>
<dbReference type="GO" id="GO:0046653">
    <property type="term" value="P:tetrahydrofolate metabolic process"/>
    <property type="evidence" value="ECO:0007669"/>
    <property type="project" value="TreeGrafter"/>
</dbReference>